<keyword evidence="6" id="KW-1185">Reference proteome</keyword>
<evidence type="ECO:0000313" key="5">
    <source>
        <dbReference type="EMBL" id="MUN37934.1"/>
    </source>
</evidence>
<dbReference type="PANTHER" id="PTHR43792">
    <property type="entry name" value="GNAT FAMILY, PUTATIVE (AFU_ORTHOLOGUE AFUA_3G00765)-RELATED-RELATED"/>
    <property type="match status" value="1"/>
</dbReference>
<proteinExistence type="inferred from homology"/>
<dbReference type="GO" id="GO:0005737">
    <property type="term" value="C:cytoplasm"/>
    <property type="evidence" value="ECO:0007669"/>
    <property type="project" value="TreeGrafter"/>
</dbReference>
<dbReference type="RefSeq" id="WP_156217129.1">
    <property type="nucleotide sequence ID" value="NZ_WOFH01000005.1"/>
</dbReference>
<dbReference type="PANTHER" id="PTHR43792:SF8">
    <property type="entry name" value="[RIBOSOMAL PROTEIN US5]-ALANINE N-ACETYLTRANSFERASE"/>
    <property type="match status" value="1"/>
</dbReference>
<dbReference type="EMBL" id="WOFH01000005">
    <property type="protein sequence ID" value="MUN37934.1"/>
    <property type="molecule type" value="Genomic_DNA"/>
</dbReference>
<dbReference type="InterPro" id="IPR051531">
    <property type="entry name" value="N-acetyltransferase"/>
</dbReference>
<evidence type="ECO:0000256" key="2">
    <source>
        <dbReference type="ARBA" id="ARBA00023315"/>
    </source>
</evidence>
<name>A0A7K1L0G6_9ACTN</name>
<organism evidence="5 6">
    <name type="scientific">Actinomadura litoris</name>
    <dbReference type="NCBI Taxonomy" id="2678616"/>
    <lineage>
        <taxon>Bacteria</taxon>
        <taxon>Bacillati</taxon>
        <taxon>Actinomycetota</taxon>
        <taxon>Actinomycetes</taxon>
        <taxon>Streptosporangiales</taxon>
        <taxon>Thermomonosporaceae</taxon>
        <taxon>Actinomadura</taxon>
    </lineage>
</organism>
<dbReference type="PROSITE" id="PS51186">
    <property type="entry name" value="GNAT"/>
    <property type="match status" value="1"/>
</dbReference>
<dbReference type="SUPFAM" id="SSF55729">
    <property type="entry name" value="Acyl-CoA N-acyltransferases (Nat)"/>
    <property type="match status" value="1"/>
</dbReference>
<dbReference type="Pfam" id="PF13302">
    <property type="entry name" value="Acetyltransf_3"/>
    <property type="match status" value="1"/>
</dbReference>
<dbReference type="GO" id="GO:0008999">
    <property type="term" value="F:protein-N-terminal-alanine acetyltransferase activity"/>
    <property type="evidence" value="ECO:0007669"/>
    <property type="project" value="TreeGrafter"/>
</dbReference>
<dbReference type="Proteomes" id="UP000432015">
    <property type="component" value="Unassembled WGS sequence"/>
</dbReference>
<protein>
    <submittedName>
        <fullName evidence="5">GNAT family N-acetyltransferase</fullName>
    </submittedName>
</protein>
<keyword evidence="2" id="KW-0012">Acyltransferase</keyword>
<reference evidence="5 6" key="1">
    <citation type="submission" date="2019-11" db="EMBL/GenBank/DDBJ databases">
        <authorList>
            <person name="Cao P."/>
        </authorList>
    </citation>
    <scope>NUCLEOTIDE SEQUENCE [LARGE SCALE GENOMIC DNA]</scope>
    <source>
        <strain evidence="5 6">NEAU-AAG5</strain>
    </source>
</reference>
<evidence type="ECO:0000256" key="3">
    <source>
        <dbReference type="ARBA" id="ARBA00038502"/>
    </source>
</evidence>
<dbReference type="AlphaFoldDB" id="A0A7K1L0G6"/>
<evidence type="ECO:0000313" key="6">
    <source>
        <dbReference type="Proteomes" id="UP000432015"/>
    </source>
</evidence>
<comment type="similarity">
    <text evidence="3">Belongs to the acetyltransferase family. RimJ subfamily.</text>
</comment>
<dbReference type="Gene3D" id="3.40.630.30">
    <property type="match status" value="1"/>
</dbReference>
<feature type="domain" description="N-acetyltransferase" evidence="4">
    <location>
        <begin position="14"/>
        <end position="175"/>
    </location>
</feature>
<accession>A0A7K1L0G6</accession>
<comment type="caution">
    <text evidence="5">The sequence shown here is derived from an EMBL/GenBank/DDBJ whole genome shotgun (WGS) entry which is preliminary data.</text>
</comment>
<keyword evidence="1 5" id="KW-0808">Transferase</keyword>
<gene>
    <name evidence="5" type="ORF">GNZ18_15150</name>
</gene>
<sequence length="176" mass="19077">MASPNSVSLSGDGLVLREWRDDDLDTLVELFDDSEVARWTPLASPFDRAAAARYLARVRDNQARGERLHLAITTDGGEPKGEVMLNRVTGTIGYAIGAAHRGRGLAVRALRLLTDHAHEADGLPRVYLEIEQSNAASAAVARAAGYTLTDALPVMVEDKGRQHNLLTWVHEESAPA</sequence>
<evidence type="ECO:0000259" key="4">
    <source>
        <dbReference type="PROSITE" id="PS51186"/>
    </source>
</evidence>
<evidence type="ECO:0000256" key="1">
    <source>
        <dbReference type="ARBA" id="ARBA00022679"/>
    </source>
</evidence>
<dbReference type="InterPro" id="IPR000182">
    <property type="entry name" value="GNAT_dom"/>
</dbReference>
<dbReference type="InterPro" id="IPR016181">
    <property type="entry name" value="Acyl_CoA_acyltransferase"/>
</dbReference>